<gene>
    <name evidence="1" type="ORF">MELLADRAFT_64355</name>
</gene>
<dbReference type="HOGENOM" id="CLU_2158961_0_0_1"/>
<dbReference type="RefSeq" id="XP_007411520.1">
    <property type="nucleotide sequence ID" value="XM_007411458.1"/>
</dbReference>
<evidence type="ECO:0000313" key="2">
    <source>
        <dbReference type="Proteomes" id="UP000001072"/>
    </source>
</evidence>
<organism evidence="2">
    <name type="scientific">Melampsora larici-populina (strain 98AG31 / pathotype 3-4-7)</name>
    <name type="common">Poplar leaf rust fungus</name>
    <dbReference type="NCBI Taxonomy" id="747676"/>
    <lineage>
        <taxon>Eukaryota</taxon>
        <taxon>Fungi</taxon>
        <taxon>Dikarya</taxon>
        <taxon>Basidiomycota</taxon>
        <taxon>Pucciniomycotina</taxon>
        <taxon>Pucciniomycetes</taxon>
        <taxon>Pucciniales</taxon>
        <taxon>Melampsoraceae</taxon>
        <taxon>Melampsora</taxon>
    </lineage>
</organism>
<name>F4RR52_MELLP</name>
<keyword evidence="2" id="KW-1185">Reference proteome</keyword>
<dbReference type="Proteomes" id="UP000001072">
    <property type="component" value="Unassembled WGS sequence"/>
</dbReference>
<dbReference type="VEuPathDB" id="FungiDB:MELLADRAFT_64355"/>
<dbReference type="KEGG" id="mlr:MELLADRAFT_64355"/>
<evidence type="ECO:0000313" key="1">
    <source>
        <dbReference type="EMBL" id="EGG05155.1"/>
    </source>
</evidence>
<accession>F4RR52</accession>
<dbReference type="GeneID" id="18930245"/>
<dbReference type="EMBL" id="GL883114">
    <property type="protein sequence ID" value="EGG05155.1"/>
    <property type="molecule type" value="Genomic_DNA"/>
</dbReference>
<protein>
    <submittedName>
        <fullName evidence="1">Uncharacterized protein</fullName>
    </submittedName>
</protein>
<dbReference type="AlphaFoldDB" id="F4RR52"/>
<proteinExistence type="predicted"/>
<sequence length="111" mass="12330">MANPLPLAGPGNAIITYNCGKTYDVHLFGLNAHRIVRPAEGEPFCLLTRIEYPSADAEYNSTFCTIYSNTPDDNGRVRDYNVIARVVSEAPITKASVDRFLARVQECHIEL</sequence>
<dbReference type="InParanoid" id="F4RR52"/>
<reference evidence="2" key="1">
    <citation type="journal article" date="2011" name="Proc. Natl. Acad. Sci. U.S.A.">
        <title>Obligate biotrophy features unraveled by the genomic analysis of rust fungi.</title>
        <authorList>
            <person name="Duplessis S."/>
            <person name="Cuomo C.A."/>
            <person name="Lin Y.-C."/>
            <person name="Aerts A."/>
            <person name="Tisserant E."/>
            <person name="Veneault-Fourrey C."/>
            <person name="Joly D.L."/>
            <person name="Hacquard S."/>
            <person name="Amselem J."/>
            <person name="Cantarel B.L."/>
            <person name="Chiu R."/>
            <person name="Coutinho P.M."/>
            <person name="Feau N."/>
            <person name="Field M."/>
            <person name="Frey P."/>
            <person name="Gelhaye E."/>
            <person name="Goldberg J."/>
            <person name="Grabherr M.G."/>
            <person name="Kodira C.D."/>
            <person name="Kohler A."/>
            <person name="Kuees U."/>
            <person name="Lindquist E.A."/>
            <person name="Lucas S.M."/>
            <person name="Mago R."/>
            <person name="Mauceli E."/>
            <person name="Morin E."/>
            <person name="Murat C."/>
            <person name="Pangilinan J.L."/>
            <person name="Park R."/>
            <person name="Pearson M."/>
            <person name="Quesneville H."/>
            <person name="Rouhier N."/>
            <person name="Sakthikumar S."/>
            <person name="Salamov A.A."/>
            <person name="Schmutz J."/>
            <person name="Selles B."/>
            <person name="Shapiro H."/>
            <person name="Tanguay P."/>
            <person name="Tuskan G.A."/>
            <person name="Henrissat B."/>
            <person name="Van de Peer Y."/>
            <person name="Rouze P."/>
            <person name="Ellis J.G."/>
            <person name="Dodds P.N."/>
            <person name="Schein J.E."/>
            <person name="Zhong S."/>
            <person name="Hamelin R.C."/>
            <person name="Grigoriev I.V."/>
            <person name="Szabo L.J."/>
            <person name="Martin F."/>
        </authorList>
    </citation>
    <scope>NUCLEOTIDE SEQUENCE [LARGE SCALE GENOMIC DNA]</scope>
    <source>
        <strain evidence="2">98AG31 / pathotype 3-4-7</strain>
    </source>
</reference>